<sequence length="423" mass="46272">MVASGASSRPDRYRDEMADTTTATAPVETIGADFFDDPHAHYRRWRATGPVHRVLFPDNVVRWIVIGHAEARAALADPRLRKDTVRADEILRAKRDGTPTDANTMVLLQHMLSTDPPEHTRLRKLVNKAFTTRQVAALRPRIEEITENLLAAMDGHDEVDLMQAFANPLPVTVICELLGVPFDDRNDFQAWTRSLVGVVGEEEGRPAAAAAMATYLANLVRAKQTAPSDDLLSQLVLADEDGDRLSDRELVSMAFLLLVAGHETTVNLIGNGVHALLREPAEWGALCADPAGVPEAIEEFLRYDGPVDMATLRFTAEPVTLGGIEIPAGEIVNVALAAANRDPARFEDPDTLTLDRPTAGHLAFGHGIHFCVGAPLARLEAEIAFTALLRRFPDLRLAEPAATMNWQTSTLIRGLLDLPVRLH</sequence>
<dbReference type="EMBL" id="VMSD01000003">
    <property type="protein sequence ID" value="KAF0847288.1"/>
    <property type="molecule type" value="Genomic_DNA"/>
</dbReference>
<dbReference type="InterPro" id="IPR036396">
    <property type="entry name" value="Cyt_P450_sf"/>
</dbReference>
<accession>A0ABQ6YNB1</accession>
<proteinExistence type="inferred from homology"/>
<dbReference type="Pfam" id="PF00067">
    <property type="entry name" value="p450"/>
    <property type="match status" value="1"/>
</dbReference>
<evidence type="ECO:0000256" key="8">
    <source>
        <dbReference type="SAM" id="MobiDB-lite"/>
    </source>
</evidence>
<feature type="region of interest" description="Disordered" evidence="8">
    <location>
        <begin position="1"/>
        <end position="22"/>
    </location>
</feature>
<keyword evidence="10" id="KW-1185">Reference proteome</keyword>
<dbReference type="PROSITE" id="PS00086">
    <property type="entry name" value="CYTOCHROME_P450"/>
    <property type="match status" value="1"/>
</dbReference>
<keyword evidence="4 7" id="KW-0560">Oxidoreductase</keyword>
<keyword evidence="3 7" id="KW-0479">Metal-binding</keyword>
<name>A0ABQ6YNB1_9NOCA</name>
<dbReference type="PRINTS" id="PR00359">
    <property type="entry name" value="BP450"/>
</dbReference>
<dbReference type="InterPro" id="IPR001128">
    <property type="entry name" value="Cyt_P450"/>
</dbReference>
<comment type="similarity">
    <text evidence="1 7">Belongs to the cytochrome P450 family.</text>
</comment>
<keyword evidence="6 7" id="KW-0503">Monooxygenase</keyword>
<evidence type="ECO:0000256" key="5">
    <source>
        <dbReference type="ARBA" id="ARBA00023004"/>
    </source>
</evidence>
<dbReference type="SUPFAM" id="SSF48264">
    <property type="entry name" value="Cytochrome P450"/>
    <property type="match status" value="1"/>
</dbReference>
<dbReference type="Proteomes" id="UP000798951">
    <property type="component" value="Unassembled WGS sequence"/>
</dbReference>
<evidence type="ECO:0000313" key="9">
    <source>
        <dbReference type="EMBL" id="KAF0847288.1"/>
    </source>
</evidence>
<evidence type="ECO:0000256" key="4">
    <source>
        <dbReference type="ARBA" id="ARBA00023002"/>
    </source>
</evidence>
<evidence type="ECO:0000256" key="3">
    <source>
        <dbReference type="ARBA" id="ARBA00022723"/>
    </source>
</evidence>
<evidence type="ECO:0000256" key="1">
    <source>
        <dbReference type="ARBA" id="ARBA00010617"/>
    </source>
</evidence>
<protein>
    <submittedName>
        <fullName evidence="9">Cytochrome P450</fullName>
    </submittedName>
</protein>
<dbReference type="InterPro" id="IPR017972">
    <property type="entry name" value="Cyt_P450_CS"/>
</dbReference>
<organism evidence="9 10">
    <name type="scientific">Nocardia caishijiensis</name>
    <dbReference type="NCBI Taxonomy" id="184756"/>
    <lineage>
        <taxon>Bacteria</taxon>
        <taxon>Bacillati</taxon>
        <taxon>Actinomycetota</taxon>
        <taxon>Actinomycetes</taxon>
        <taxon>Mycobacteriales</taxon>
        <taxon>Nocardiaceae</taxon>
        <taxon>Nocardia</taxon>
    </lineage>
</organism>
<evidence type="ECO:0000256" key="7">
    <source>
        <dbReference type="RuleBase" id="RU000461"/>
    </source>
</evidence>
<dbReference type="Gene3D" id="1.10.630.10">
    <property type="entry name" value="Cytochrome P450"/>
    <property type="match status" value="1"/>
</dbReference>
<dbReference type="PANTHER" id="PTHR46696:SF1">
    <property type="entry name" value="CYTOCHROME P450 YJIB-RELATED"/>
    <property type="match status" value="1"/>
</dbReference>
<dbReference type="InterPro" id="IPR002397">
    <property type="entry name" value="Cyt_P450_B"/>
</dbReference>
<dbReference type="PANTHER" id="PTHR46696">
    <property type="entry name" value="P450, PUTATIVE (EUROFUNG)-RELATED"/>
    <property type="match status" value="1"/>
</dbReference>
<reference evidence="9 10" key="1">
    <citation type="submission" date="2019-07" db="EMBL/GenBank/DDBJ databases">
        <title>Genomic Encyclopedia of Type Strains, Phase IV (KMG-IV): sequencing the most valuable type-strain genomes for metagenomic binning, comparative biology and taxonomic classification.</title>
        <authorList>
            <person name="Goeker M."/>
        </authorList>
    </citation>
    <scope>NUCLEOTIDE SEQUENCE [LARGE SCALE GENOMIC DNA]</scope>
    <source>
        <strain evidence="9 10">DSM 44831</strain>
    </source>
</reference>
<keyword evidence="5 7" id="KW-0408">Iron</keyword>
<evidence type="ECO:0000256" key="6">
    <source>
        <dbReference type="ARBA" id="ARBA00023033"/>
    </source>
</evidence>
<keyword evidence="2 7" id="KW-0349">Heme</keyword>
<evidence type="ECO:0000256" key="2">
    <source>
        <dbReference type="ARBA" id="ARBA00022617"/>
    </source>
</evidence>
<comment type="caution">
    <text evidence="9">The sequence shown here is derived from an EMBL/GenBank/DDBJ whole genome shotgun (WGS) entry which is preliminary data.</text>
</comment>
<evidence type="ECO:0000313" key="10">
    <source>
        <dbReference type="Proteomes" id="UP000798951"/>
    </source>
</evidence>
<gene>
    <name evidence="9" type="ORF">FNL39_103186</name>
</gene>
<dbReference type="CDD" id="cd11029">
    <property type="entry name" value="CYP107-like"/>
    <property type="match status" value="1"/>
</dbReference>